<sequence length="285" mass="30282">MEHQEGGLGKFQASLERVGSLRATRRPAPTERDLTAALQRAADAAIPKCSPGRRHRPTGGSTTRTSGSTTTESTCTESCINEAQPHQPAAVAGCGDSRSAGVSAGQEAKWLGAPPSTQHTSLGPCGGMFRTASGFRPPPTGPPTHTHTERRRDSNGVFTAAWLQRPTSSSHTPNPQQQLRQHRVEAVREGRGETRKWRTTSSLARNFPSARKKGRDTAAGTDGVTYSPARVMPGLPGTGPRCSPRSTPSWLAGHLPPAWKEGPYSAHPQPREPTKLRPISSSAAG</sequence>
<dbReference type="AlphaFoldDB" id="A0A8J5CVJ4"/>
<feature type="compositionally biased region" description="Low complexity" evidence="1">
    <location>
        <begin position="58"/>
        <end position="73"/>
    </location>
</feature>
<proteinExistence type="predicted"/>
<feature type="compositionally biased region" description="Basic and acidic residues" evidence="1">
    <location>
        <begin position="187"/>
        <end position="196"/>
    </location>
</feature>
<protein>
    <submittedName>
        <fullName evidence="2">Uncharacterized protein</fullName>
    </submittedName>
</protein>
<reference evidence="2" key="1">
    <citation type="submission" date="2020-07" db="EMBL/GenBank/DDBJ databases">
        <title>The High-quality genome of the commercially important snow crab, Chionoecetes opilio.</title>
        <authorList>
            <person name="Jeong J.-H."/>
            <person name="Ryu S."/>
        </authorList>
    </citation>
    <scope>NUCLEOTIDE SEQUENCE</scope>
    <source>
        <strain evidence="2">MADBK_172401_WGS</strain>
        <tissue evidence="2">Digestive gland</tissue>
    </source>
</reference>
<accession>A0A8J5CVJ4</accession>
<gene>
    <name evidence="2" type="ORF">GWK47_044141</name>
</gene>
<evidence type="ECO:0000256" key="1">
    <source>
        <dbReference type="SAM" id="MobiDB-lite"/>
    </source>
</evidence>
<organism evidence="2 3">
    <name type="scientific">Chionoecetes opilio</name>
    <name type="common">Atlantic snow crab</name>
    <name type="synonym">Cancer opilio</name>
    <dbReference type="NCBI Taxonomy" id="41210"/>
    <lineage>
        <taxon>Eukaryota</taxon>
        <taxon>Metazoa</taxon>
        <taxon>Ecdysozoa</taxon>
        <taxon>Arthropoda</taxon>
        <taxon>Crustacea</taxon>
        <taxon>Multicrustacea</taxon>
        <taxon>Malacostraca</taxon>
        <taxon>Eumalacostraca</taxon>
        <taxon>Eucarida</taxon>
        <taxon>Decapoda</taxon>
        <taxon>Pleocyemata</taxon>
        <taxon>Brachyura</taxon>
        <taxon>Eubrachyura</taxon>
        <taxon>Majoidea</taxon>
        <taxon>Majidae</taxon>
        <taxon>Chionoecetes</taxon>
    </lineage>
</organism>
<evidence type="ECO:0000313" key="3">
    <source>
        <dbReference type="Proteomes" id="UP000770661"/>
    </source>
</evidence>
<keyword evidence="3" id="KW-1185">Reference proteome</keyword>
<feature type="region of interest" description="Disordered" evidence="1">
    <location>
        <begin position="110"/>
        <end position="153"/>
    </location>
</feature>
<comment type="caution">
    <text evidence="2">The sequence shown here is derived from an EMBL/GenBank/DDBJ whole genome shotgun (WGS) entry which is preliminary data.</text>
</comment>
<feature type="region of interest" description="Disordered" evidence="1">
    <location>
        <begin position="1"/>
        <end position="73"/>
    </location>
</feature>
<name>A0A8J5CVJ4_CHIOP</name>
<feature type="region of interest" description="Disordered" evidence="1">
    <location>
        <begin position="187"/>
        <end position="285"/>
    </location>
</feature>
<dbReference type="EMBL" id="JACEEZ010009238">
    <property type="protein sequence ID" value="KAG0722629.1"/>
    <property type="molecule type" value="Genomic_DNA"/>
</dbReference>
<evidence type="ECO:0000313" key="2">
    <source>
        <dbReference type="EMBL" id="KAG0722629.1"/>
    </source>
</evidence>
<dbReference type="Proteomes" id="UP000770661">
    <property type="component" value="Unassembled WGS sequence"/>
</dbReference>
<feature type="compositionally biased region" description="Low complexity" evidence="1">
    <location>
        <begin position="35"/>
        <end position="45"/>
    </location>
</feature>